<dbReference type="Gene3D" id="3.10.180.10">
    <property type="entry name" value="2,3-Dihydroxybiphenyl 1,2-Dioxygenase, domain 1"/>
    <property type="match status" value="1"/>
</dbReference>
<reference evidence="1 2" key="1">
    <citation type="submission" date="2019-06" db="EMBL/GenBank/DDBJ databases">
        <title>Sequencing the genomes of 1000 actinobacteria strains.</title>
        <authorList>
            <person name="Klenk H.-P."/>
        </authorList>
    </citation>
    <scope>NUCLEOTIDE SEQUENCE [LARGE SCALE GENOMIC DNA]</scope>
    <source>
        <strain evidence="1 2">DSM 19560</strain>
    </source>
</reference>
<dbReference type="AlphaFoldDB" id="A0A561DX29"/>
<protein>
    <submittedName>
        <fullName evidence="1">Glyoxalase-like protein</fullName>
    </submittedName>
</protein>
<evidence type="ECO:0000313" key="2">
    <source>
        <dbReference type="Proteomes" id="UP000318297"/>
    </source>
</evidence>
<gene>
    <name evidence="1" type="ORF">BKA23_3257</name>
</gene>
<sequence length="229" mass="24297">MTAWAVLRQVVLATGTINDDVAVVRQAFGFGAGFADPELRKLNLADATMPVSSTRYLEFVAPIEATGPVHAWLAKTGPRGGFTLSVQHPDPDGVRARCAEAGVRVPIDDVAFGRTVLQLHPRDVGLLLEVDGIPEPDVWFWDDVDPGPEPGAGVDEIVGVDITVDDPESMTALWARILDVEPSDSTAFDLGGSTVRFVAGAPSADWNIQLRSSGGSDLPDLPGITFTLV</sequence>
<comment type="caution">
    <text evidence="1">The sequence shown here is derived from an EMBL/GenBank/DDBJ whole genome shotgun (WGS) entry which is preliminary data.</text>
</comment>
<accession>A0A561DX29</accession>
<keyword evidence="2" id="KW-1185">Reference proteome</keyword>
<proteinExistence type="predicted"/>
<evidence type="ECO:0000313" key="1">
    <source>
        <dbReference type="EMBL" id="TWE07890.1"/>
    </source>
</evidence>
<dbReference type="InterPro" id="IPR029068">
    <property type="entry name" value="Glyas_Bleomycin-R_OHBP_Dase"/>
</dbReference>
<organism evidence="1 2">
    <name type="scientific">Rudaeicoccus suwonensis</name>
    <dbReference type="NCBI Taxonomy" id="657409"/>
    <lineage>
        <taxon>Bacteria</taxon>
        <taxon>Bacillati</taxon>
        <taxon>Actinomycetota</taxon>
        <taxon>Actinomycetes</taxon>
        <taxon>Micrococcales</taxon>
        <taxon>Dermacoccaceae</taxon>
        <taxon>Rudaeicoccus</taxon>
    </lineage>
</organism>
<dbReference type="Proteomes" id="UP000318297">
    <property type="component" value="Unassembled WGS sequence"/>
</dbReference>
<name>A0A561DX29_9MICO</name>
<dbReference type="EMBL" id="VIVQ01000004">
    <property type="protein sequence ID" value="TWE07890.1"/>
    <property type="molecule type" value="Genomic_DNA"/>
</dbReference>
<dbReference type="SUPFAM" id="SSF54593">
    <property type="entry name" value="Glyoxalase/Bleomycin resistance protein/Dihydroxybiphenyl dioxygenase"/>
    <property type="match status" value="1"/>
</dbReference>
<dbReference type="RefSeq" id="WP_170226633.1">
    <property type="nucleotide sequence ID" value="NZ_VIVQ01000004.1"/>
</dbReference>